<dbReference type="Proteomes" id="UP000652761">
    <property type="component" value="Unassembled WGS sequence"/>
</dbReference>
<evidence type="ECO:0000256" key="1">
    <source>
        <dbReference type="ARBA" id="ARBA00004127"/>
    </source>
</evidence>
<accession>A0A843W845</accession>
<evidence type="ECO:0000256" key="11">
    <source>
        <dbReference type="SAM" id="Phobius"/>
    </source>
</evidence>
<dbReference type="SUPFAM" id="SSF53448">
    <property type="entry name" value="Nucleotide-diphospho-sugar transferases"/>
    <property type="match status" value="1"/>
</dbReference>
<keyword evidence="5 11" id="KW-1133">Transmembrane helix</keyword>
<evidence type="ECO:0000256" key="3">
    <source>
        <dbReference type="ARBA" id="ARBA00022679"/>
    </source>
</evidence>
<feature type="transmembrane region" description="Helical" evidence="11">
    <location>
        <begin position="53"/>
        <end position="72"/>
    </location>
</feature>
<evidence type="ECO:0000313" key="13">
    <source>
        <dbReference type="Proteomes" id="UP000652761"/>
    </source>
</evidence>
<dbReference type="InterPro" id="IPR029044">
    <property type="entry name" value="Nucleotide-diphossugar_trans"/>
</dbReference>
<feature type="transmembrane region" description="Helical" evidence="11">
    <location>
        <begin position="602"/>
        <end position="622"/>
    </location>
</feature>
<evidence type="ECO:0000256" key="2">
    <source>
        <dbReference type="ARBA" id="ARBA00022676"/>
    </source>
</evidence>
<comment type="subcellular location">
    <subcellularLocation>
        <location evidence="1">Endomembrane system</location>
        <topology evidence="1">Multi-pass membrane protein</topology>
    </subcellularLocation>
</comment>
<evidence type="ECO:0000313" key="12">
    <source>
        <dbReference type="EMBL" id="MQL99279.1"/>
    </source>
</evidence>
<evidence type="ECO:0000256" key="5">
    <source>
        <dbReference type="ARBA" id="ARBA00022989"/>
    </source>
</evidence>
<feature type="transmembrane region" description="Helical" evidence="11">
    <location>
        <begin position="664"/>
        <end position="686"/>
    </location>
</feature>
<organism evidence="12 13">
    <name type="scientific">Colocasia esculenta</name>
    <name type="common">Wild taro</name>
    <name type="synonym">Arum esculentum</name>
    <dbReference type="NCBI Taxonomy" id="4460"/>
    <lineage>
        <taxon>Eukaryota</taxon>
        <taxon>Viridiplantae</taxon>
        <taxon>Streptophyta</taxon>
        <taxon>Embryophyta</taxon>
        <taxon>Tracheophyta</taxon>
        <taxon>Spermatophyta</taxon>
        <taxon>Magnoliopsida</taxon>
        <taxon>Liliopsida</taxon>
        <taxon>Araceae</taxon>
        <taxon>Aroideae</taxon>
        <taxon>Colocasieae</taxon>
        <taxon>Colocasia</taxon>
    </lineage>
</organism>
<dbReference type="GO" id="GO:0016760">
    <property type="term" value="F:cellulose synthase (UDP-forming) activity"/>
    <property type="evidence" value="ECO:0007669"/>
    <property type="project" value="InterPro"/>
</dbReference>
<evidence type="ECO:0000256" key="4">
    <source>
        <dbReference type="ARBA" id="ARBA00022692"/>
    </source>
</evidence>
<feature type="binding site" evidence="9">
    <location>
        <position position="143"/>
    </location>
    <ligand>
        <name>UDP-alpha-D-glucose</name>
        <dbReference type="ChEBI" id="CHEBI:58885"/>
    </ligand>
</feature>
<dbReference type="AlphaFoldDB" id="A0A843W845"/>
<keyword evidence="4 11" id="KW-0812">Transmembrane</keyword>
<comment type="caution">
    <text evidence="12">The sequence shown here is derived from an EMBL/GenBank/DDBJ whole genome shotgun (WGS) entry which is preliminary data.</text>
</comment>
<feature type="active site" evidence="8">
    <location>
        <position position="400"/>
    </location>
</feature>
<protein>
    <recommendedName>
        <fullName evidence="14">Cellulose synthase-like protein G3</fullName>
    </recommendedName>
</protein>
<feature type="transmembrane region" description="Helical" evidence="11">
    <location>
        <begin position="472"/>
        <end position="491"/>
    </location>
</feature>
<feature type="transmembrane region" description="Helical" evidence="11">
    <location>
        <begin position="511"/>
        <end position="530"/>
    </location>
</feature>
<evidence type="ECO:0000256" key="8">
    <source>
        <dbReference type="PIRSR" id="PIRSR605150-1"/>
    </source>
</evidence>
<reference evidence="12" key="1">
    <citation type="submission" date="2017-07" db="EMBL/GenBank/DDBJ databases">
        <title>Taro Niue Genome Assembly and Annotation.</title>
        <authorList>
            <person name="Atibalentja N."/>
            <person name="Keating K."/>
            <person name="Fields C.J."/>
        </authorList>
    </citation>
    <scope>NUCLEOTIDE SEQUENCE</scope>
    <source>
        <strain evidence="12">Niue_2</strain>
        <tissue evidence="12">Leaf</tissue>
    </source>
</reference>
<feature type="binding site" evidence="9">
    <location>
        <position position="114"/>
    </location>
    <ligand>
        <name>UDP-alpha-D-glucose</name>
        <dbReference type="ChEBI" id="CHEBI:58885"/>
    </ligand>
</feature>
<dbReference type="GO" id="GO:0030244">
    <property type="term" value="P:cellulose biosynthetic process"/>
    <property type="evidence" value="ECO:0007669"/>
    <property type="project" value="InterPro"/>
</dbReference>
<keyword evidence="2" id="KW-0328">Glycosyltransferase</keyword>
<evidence type="ECO:0000256" key="7">
    <source>
        <dbReference type="ARBA" id="ARBA00023316"/>
    </source>
</evidence>
<dbReference type="GO" id="GO:0012505">
    <property type="term" value="C:endomembrane system"/>
    <property type="evidence" value="ECO:0007669"/>
    <property type="project" value="UniProtKB-SubCell"/>
</dbReference>
<evidence type="ECO:0000256" key="6">
    <source>
        <dbReference type="ARBA" id="ARBA00023136"/>
    </source>
</evidence>
<feature type="active site" evidence="8">
    <location>
        <position position="143"/>
    </location>
</feature>
<evidence type="ECO:0008006" key="14">
    <source>
        <dbReference type="Google" id="ProtNLM"/>
    </source>
</evidence>
<keyword evidence="6 11" id="KW-0472">Membrane</keyword>
<evidence type="ECO:0000256" key="9">
    <source>
        <dbReference type="PIRSR" id="PIRSR605150-2"/>
    </source>
</evidence>
<gene>
    <name evidence="12" type="ORF">Taro_032001</name>
</gene>
<keyword evidence="3" id="KW-0808">Transferase</keyword>
<dbReference type="PANTHER" id="PTHR13301">
    <property type="entry name" value="X-BOX TRANSCRIPTION FACTOR-RELATED"/>
    <property type="match status" value="1"/>
</dbReference>
<dbReference type="InterPro" id="IPR005150">
    <property type="entry name" value="Cellulose_synth"/>
</dbReference>
<dbReference type="GO" id="GO:0071669">
    <property type="term" value="P:plant-type cell wall organization or biogenesis"/>
    <property type="evidence" value="ECO:0007669"/>
    <property type="project" value="UniProtKB-ARBA"/>
</dbReference>
<feature type="binding site" evidence="9">
    <location>
        <position position="113"/>
    </location>
    <ligand>
        <name>UDP-alpha-D-glucose</name>
        <dbReference type="ChEBI" id="CHEBI:58885"/>
    </ligand>
</feature>
<feature type="transmembrane region" description="Helical" evidence="11">
    <location>
        <begin position="551"/>
        <end position="573"/>
    </location>
</feature>
<keyword evidence="13" id="KW-1185">Reference proteome</keyword>
<evidence type="ECO:0000256" key="10">
    <source>
        <dbReference type="PIRSR" id="PIRSR605150-3"/>
    </source>
</evidence>
<dbReference type="EMBL" id="NMUH01002323">
    <property type="protein sequence ID" value="MQL99279.1"/>
    <property type="molecule type" value="Genomic_DNA"/>
</dbReference>
<feature type="binding site" evidence="10">
    <location>
        <position position="257"/>
    </location>
    <ligand>
        <name>Mn(2+)</name>
        <dbReference type="ChEBI" id="CHEBI:29035"/>
    </ligand>
</feature>
<dbReference type="GO" id="GO:0071555">
    <property type="term" value="P:cell wall organization"/>
    <property type="evidence" value="ECO:0007669"/>
    <property type="project" value="UniProtKB-KW"/>
</dbReference>
<dbReference type="GO" id="GO:0016020">
    <property type="term" value="C:membrane"/>
    <property type="evidence" value="ECO:0007669"/>
    <property type="project" value="InterPro"/>
</dbReference>
<sequence>MAEEGKQPLLNAVQVDPLVHLNRAHAVLYACAILALLYHRLLSMLGAPTHLSFLLFLSLTIADLVFAFKWVLTQAFRWRPVRRREFPERLASVADRKDWPALDVFICTADPYKEPPMTVVNTALSVMGFDYPANKLSVYVSDDGGSQLTLFAFMEAARFARYWLPFCRENGLVDRSPEAYFSSSSATHVLGERCEKIKVLLESSRDADIADNPLPNLIYVSREKRRNYDHHFKAGALNVLIRVSGEMSNAPVVLTLDCDMYSNDPQTPQRALCYLLDHNKNAKLAFVQFPQRFKGINEHDIYGSELKRLFQINPVGMDGFRGPSYVGSGSFFSRCCFHGSTSLLPQQASQPVDSTGSRRINLISSEAVLANAHRVASCSYEHGTKWGYKVGMRYGSLVEDYNTGYRLHCEGWESVFCNPQRPAFLGDVPTNFSDSLNQTKRWCIGLLEVAFSKYCPLSFGCKRASLPMGLHYAHYAFWGLWCIPLSIYAILPQVTLAYGVPLFPKAFEPWWYLYVYLFLAAYAQDLVDFLRAKGTFRQWWNDQRMWMVRGVASYLFGVAEFLLQHVGVPTVGFNVTNKVMDGEQTMLYNNRCFDFGADDSPFFVSLGTVSIVNLTSFIVGLVRGMRQGDILRDVSMQLLISGFVVVNCWPIYEAMAWRRDAGRMPVMVTKASLMLAGAIYSIPYFIL</sequence>
<feature type="transmembrane region" description="Helical" evidence="11">
    <location>
        <begin position="26"/>
        <end position="47"/>
    </location>
</feature>
<name>A0A843W845_COLES</name>
<dbReference type="OrthoDB" id="72851at2759"/>
<dbReference type="Gene3D" id="3.90.550.10">
    <property type="entry name" value="Spore Coat Polysaccharide Biosynthesis Protein SpsA, Chain A"/>
    <property type="match status" value="2"/>
</dbReference>
<keyword evidence="7" id="KW-0961">Cell wall biogenesis/degradation</keyword>
<proteinExistence type="predicted"/>
<feature type="binding site" evidence="10">
    <location>
        <position position="233"/>
    </location>
    <ligand>
        <name>Mn(2+)</name>
        <dbReference type="ChEBI" id="CHEBI:29035"/>
    </ligand>
</feature>
<dbReference type="Pfam" id="PF03552">
    <property type="entry name" value="Cellulose_synt"/>
    <property type="match status" value="3"/>
</dbReference>